<evidence type="ECO:0008006" key="3">
    <source>
        <dbReference type="Google" id="ProtNLM"/>
    </source>
</evidence>
<dbReference type="GO" id="GO:0000159">
    <property type="term" value="C:protein phosphatase type 2A complex"/>
    <property type="evidence" value="ECO:0007669"/>
    <property type="project" value="InterPro"/>
</dbReference>
<evidence type="ECO:0000313" key="1">
    <source>
        <dbReference type="EMBL" id="GMH78047.1"/>
    </source>
</evidence>
<evidence type="ECO:0000313" key="2">
    <source>
        <dbReference type="Proteomes" id="UP001165085"/>
    </source>
</evidence>
<reference evidence="2" key="1">
    <citation type="journal article" date="2023" name="Commun. Biol.">
        <title>Genome analysis of Parmales, the sister group of diatoms, reveals the evolutionary specialization of diatoms from phago-mixotrophs to photoautotrophs.</title>
        <authorList>
            <person name="Ban H."/>
            <person name="Sato S."/>
            <person name="Yoshikawa S."/>
            <person name="Yamada K."/>
            <person name="Nakamura Y."/>
            <person name="Ichinomiya M."/>
            <person name="Sato N."/>
            <person name="Blanc-Mathieu R."/>
            <person name="Endo H."/>
            <person name="Kuwata A."/>
            <person name="Ogata H."/>
        </authorList>
    </citation>
    <scope>NUCLEOTIDE SEQUENCE [LARGE SCALE GENOMIC DNA]</scope>
    <source>
        <strain evidence="2">NIES 3701</strain>
    </source>
</reference>
<dbReference type="SUPFAM" id="SSF48371">
    <property type="entry name" value="ARM repeat"/>
    <property type="match status" value="1"/>
</dbReference>
<proteinExistence type="predicted"/>
<dbReference type="InterPro" id="IPR002554">
    <property type="entry name" value="PP2A_B56"/>
</dbReference>
<dbReference type="InterPro" id="IPR011989">
    <property type="entry name" value="ARM-like"/>
</dbReference>
<organism evidence="1 2">
    <name type="scientific">Triparma strigata</name>
    <dbReference type="NCBI Taxonomy" id="1606541"/>
    <lineage>
        <taxon>Eukaryota</taxon>
        <taxon>Sar</taxon>
        <taxon>Stramenopiles</taxon>
        <taxon>Ochrophyta</taxon>
        <taxon>Bolidophyceae</taxon>
        <taxon>Parmales</taxon>
        <taxon>Triparmaceae</taxon>
        <taxon>Triparma</taxon>
    </lineage>
</organism>
<dbReference type="AlphaFoldDB" id="A0A9W7EGN3"/>
<sequence length="351" mass="40672">MSNNFAALKDLPALRDQPLKEREGLFVKKLQLCSIIFAFDDPKSDLRGKDIKRQTLLELVDYVNTPAGQKIFTESVMKDLMLCVSSNICRALPPATDDFDPEEDEPVLEPAWPHLQVAYEFFLRFIVSSEVNAKVAKKFVNQEFCLQLVELFDSEDPRERDYLKTILHRIYGKFMSHRSFIRKAISNVFYRFVYETERHNGIGELLEILGSIINGFAIPLKKEHLQLGQISKVLFFNLSRCLDSDHFQVVERALFLWNNEHLVNSGCLSRLNAKLVLPIIYGPLYKNSSGHWNATVEGLAQNVLKMYMEYDLTLYDKCSTDYFRMEEESKRKIQENDTKWKTVTAMASANR</sequence>
<dbReference type="FunFam" id="1.25.10.10:FF:000353">
    <property type="entry name" value="Serine/threonine-protein phosphatase 2A 56 kDa regulatory subunit"/>
    <property type="match status" value="1"/>
</dbReference>
<dbReference type="InterPro" id="IPR016024">
    <property type="entry name" value="ARM-type_fold"/>
</dbReference>
<keyword evidence="2" id="KW-1185">Reference proteome</keyword>
<name>A0A9W7EGN3_9STRA</name>
<dbReference type="Pfam" id="PF01603">
    <property type="entry name" value="B56"/>
    <property type="match status" value="2"/>
</dbReference>
<dbReference type="OrthoDB" id="10264446at2759"/>
<dbReference type="Gene3D" id="1.25.10.10">
    <property type="entry name" value="Leucine-rich Repeat Variant"/>
    <property type="match status" value="2"/>
</dbReference>
<comment type="caution">
    <text evidence="1">The sequence shown here is derived from an EMBL/GenBank/DDBJ whole genome shotgun (WGS) entry which is preliminary data.</text>
</comment>
<protein>
    <recommendedName>
        <fullName evidence="3">Serine/threonine protein phosphatase 2A regulatory subunit</fullName>
    </recommendedName>
</protein>
<dbReference type="PANTHER" id="PTHR10257">
    <property type="entry name" value="SERINE/THREONINE PROTEIN PHOSPHATASE 2A PP2A REGULATORY SUBUNIT B"/>
    <property type="match status" value="1"/>
</dbReference>
<dbReference type="PANTHER" id="PTHR10257:SF3">
    <property type="entry name" value="SERINE_THREONINE-PROTEIN PHOSPHATASE 2A 56 KDA REGULATORY SUBUNIT GAMMA ISOFORM"/>
    <property type="match status" value="1"/>
</dbReference>
<dbReference type="Proteomes" id="UP001165085">
    <property type="component" value="Unassembled WGS sequence"/>
</dbReference>
<accession>A0A9W7EGN3</accession>
<dbReference type="GO" id="GO:0007165">
    <property type="term" value="P:signal transduction"/>
    <property type="evidence" value="ECO:0007669"/>
    <property type="project" value="InterPro"/>
</dbReference>
<dbReference type="GO" id="GO:0019888">
    <property type="term" value="F:protein phosphatase regulator activity"/>
    <property type="evidence" value="ECO:0007669"/>
    <property type="project" value="InterPro"/>
</dbReference>
<dbReference type="EMBL" id="BRXY01000216">
    <property type="protein sequence ID" value="GMH78047.1"/>
    <property type="molecule type" value="Genomic_DNA"/>
</dbReference>
<gene>
    <name evidence="1" type="ORF">TrST_g10626</name>
</gene>